<accession>A0A0W4ZU58</accession>
<feature type="domain" description="Helicase C-terminal" evidence="5">
    <location>
        <begin position="585"/>
        <end position="750"/>
    </location>
</feature>
<dbReference type="InterPro" id="IPR050628">
    <property type="entry name" value="SNF2_RAD54_helicase_TF"/>
</dbReference>
<dbReference type="InterPro" id="IPR001650">
    <property type="entry name" value="Helicase_C-like"/>
</dbReference>
<sequence length="762" mass="87975">MNQDFSYKFLDSENKQPNNVLNTAKDQKNIFIFSRPTSIYVPKTSIDNSSYLKNSKGYIKSQTSLSPLPVNSANWKKKLVSQIKTSPSDAVSIEVPHNSLPSWVKTQSKAGSKKDLGFEKNSVNSFRKLPTSTCIDHVKIQDSIKKLLESTFCDYEDKETDTDTGYVLGLKVRLLKHQINGLRWLQKREDQGSNEEKGGILADDMGLGKTVQTIALIVSRKRPKCFQNVYSKSTLVVAPLSIIRQWESEIINKTNLSVLVYHGNERNKHSKDLELYDVVITTYHILISEMKDIDTKKLSDNSCNSDSRVFKISWWRLILDEAQIIKNKNSKTAISVCSLKGCNRWCLTGTPIQNSIEELYSLFKFLRIKPLNDFSVWKEQISKTISQGNDEISLKKLKIILNAVMIRRTKAVLQQNNNNKALLCLPERVIKHEMIELNKYERDFYNKLELYTDKSLSKFVGNEIKGENYTNILCLLLRLRQACNHFELVTRNLRLDKDAIDISNNSSLSDINDHVNDMVSLFDDLKLKNEKNKKFKCDICFEEFHLQNNDLKENKCEKCLKIFVKNLPENQNLENKLKGPIVSSKIKKMMEILQFKDNNSGTDHKTIVFSQFTSMLDLIEPFLKAENIKFVRYDGSMPHYLRENVLKKLHDYQDIEVLLCSLKSGALGLNLTVANRVILLDIWWNPAVEEQAIDRVYRIGQTKNVIVHKIITKNTVEERILMLQEKKKALVKETLNDEKHTSLFNINKLTLKDILFLFNHKN</sequence>
<dbReference type="GO" id="GO:0005524">
    <property type="term" value="F:ATP binding"/>
    <property type="evidence" value="ECO:0007669"/>
    <property type="project" value="UniProtKB-KW"/>
</dbReference>
<dbReference type="PANTHER" id="PTHR45626:SF14">
    <property type="entry name" value="ATP-DEPENDENT DNA HELICASE (EUROFUNG)"/>
    <property type="match status" value="1"/>
</dbReference>
<keyword evidence="2" id="KW-0378">Hydrolase</keyword>
<evidence type="ECO:0000259" key="5">
    <source>
        <dbReference type="PROSITE" id="PS51194"/>
    </source>
</evidence>
<keyword evidence="3" id="KW-0067">ATP-binding</keyword>
<dbReference type="Proteomes" id="UP000053447">
    <property type="component" value="Unassembled WGS sequence"/>
</dbReference>
<dbReference type="Pfam" id="PF00176">
    <property type="entry name" value="SNF2-rel_dom"/>
    <property type="match status" value="1"/>
</dbReference>
<dbReference type="GO" id="GO:0016787">
    <property type="term" value="F:hydrolase activity"/>
    <property type="evidence" value="ECO:0007669"/>
    <property type="project" value="UniProtKB-KW"/>
</dbReference>
<evidence type="ECO:0000313" key="7">
    <source>
        <dbReference type="Proteomes" id="UP000053447"/>
    </source>
</evidence>
<dbReference type="Gene3D" id="3.40.50.10810">
    <property type="entry name" value="Tandem AAA-ATPase domain"/>
    <property type="match status" value="1"/>
</dbReference>
<dbReference type="OrthoDB" id="423559at2759"/>
<dbReference type="eggNOG" id="KOG1001">
    <property type="taxonomic scope" value="Eukaryota"/>
</dbReference>
<keyword evidence="1" id="KW-0547">Nucleotide-binding</keyword>
<evidence type="ECO:0000259" key="4">
    <source>
        <dbReference type="PROSITE" id="PS51192"/>
    </source>
</evidence>
<dbReference type="CDD" id="cd18793">
    <property type="entry name" value="SF2_C_SNF"/>
    <property type="match status" value="1"/>
</dbReference>
<dbReference type="SUPFAM" id="SSF52540">
    <property type="entry name" value="P-loop containing nucleoside triphosphate hydrolases"/>
    <property type="match status" value="2"/>
</dbReference>
<dbReference type="InterPro" id="IPR027417">
    <property type="entry name" value="P-loop_NTPase"/>
</dbReference>
<dbReference type="Pfam" id="PF00271">
    <property type="entry name" value="Helicase_C"/>
    <property type="match status" value="1"/>
</dbReference>
<keyword evidence="7" id="KW-1185">Reference proteome</keyword>
<dbReference type="RefSeq" id="XP_018230609.1">
    <property type="nucleotide sequence ID" value="XM_018373441.1"/>
</dbReference>
<name>A0A0W4ZU58_PNEJ7</name>
<comment type="caution">
    <text evidence="6">The sequence shown here is derived from an EMBL/GenBank/DDBJ whole genome shotgun (WGS) entry which is preliminary data.</text>
</comment>
<dbReference type="VEuPathDB" id="FungiDB:T551_01178"/>
<evidence type="ECO:0000256" key="3">
    <source>
        <dbReference type="ARBA" id="ARBA00022840"/>
    </source>
</evidence>
<dbReference type="AlphaFoldDB" id="A0A0W4ZU58"/>
<dbReference type="InterPro" id="IPR049730">
    <property type="entry name" value="SNF2/RAD54-like_C"/>
</dbReference>
<dbReference type="PANTHER" id="PTHR45626">
    <property type="entry name" value="TRANSCRIPTION TERMINATION FACTOR 2-RELATED"/>
    <property type="match status" value="1"/>
</dbReference>
<evidence type="ECO:0000313" key="6">
    <source>
        <dbReference type="EMBL" id="KTW31917.1"/>
    </source>
</evidence>
<reference evidence="7" key="1">
    <citation type="journal article" date="2016" name="Nat. Commun.">
        <title>Genome analysis of three Pneumocystis species reveals adaptation mechanisms to life exclusively in mammalian hosts.</title>
        <authorList>
            <person name="Ma L."/>
            <person name="Chen Z."/>
            <person name="Huang D.W."/>
            <person name="Kutty G."/>
            <person name="Ishihara M."/>
            <person name="Wang H."/>
            <person name="Abouelleil A."/>
            <person name="Bishop L."/>
            <person name="Davey E."/>
            <person name="Deng R."/>
            <person name="Deng X."/>
            <person name="Fan L."/>
            <person name="Fantoni G."/>
            <person name="Fitzgerald M."/>
            <person name="Gogineni E."/>
            <person name="Goldberg J.M."/>
            <person name="Handley G."/>
            <person name="Hu X."/>
            <person name="Huber C."/>
            <person name="Jiao X."/>
            <person name="Jones K."/>
            <person name="Levin J.Z."/>
            <person name="Liu Y."/>
            <person name="Macdonald P."/>
            <person name="Melnikov A."/>
            <person name="Raley C."/>
            <person name="Sassi M."/>
            <person name="Sherman B.T."/>
            <person name="Song X."/>
            <person name="Sykes S."/>
            <person name="Tran B."/>
            <person name="Walsh L."/>
            <person name="Xia Y."/>
            <person name="Yang J."/>
            <person name="Young S."/>
            <person name="Zeng Q."/>
            <person name="Zheng X."/>
            <person name="Stephens R."/>
            <person name="Nusbaum C."/>
            <person name="Birren B.W."/>
            <person name="Azadi P."/>
            <person name="Lempicki R.A."/>
            <person name="Cuomo C.A."/>
            <person name="Kovacs J.A."/>
        </authorList>
    </citation>
    <scope>NUCLEOTIDE SEQUENCE [LARGE SCALE GENOMIC DNA]</scope>
    <source>
        <strain evidence="7">RU7</strain>
    </source>
</reference>
<dbReference type="EMBL" id="LFWA01000004">
    <property type="protein sequence ID" value="KTW31917.1"/>
    <property type="molecule type" value="Genomic_DNA"/>
</dbReference>
<dbReference type="InterPro" id="IPR000330">
    <property type="entry name" value="SNF2_N"/>
</dbReference>
<dbReference type="STRING" id="1408657.A0A0W4ZU58"/>
<protein>
    <submittedName>
        <fullName evidence="6">Uncharacterized protein</fullName>
    </submittedName>
</protein>
<dbReference type="SMART" id="SM00490">
    <property type="entry name" value="HELICc"/>
    <property type="match status" value="1"/>
</dbReference>
<proteinExistence type="predicted"/>
<dbReference type="InterPro" id="IPR038718">
    <property type="entry name" value="SNF2-like_sf"/>
</dbReference>
<dbReference type="PROSITE" id="PS51194">
    <property type="entry name" value="HELICASE_CTER"/>
    <property type="match status" value="1"/>
</dbReference>
<dbReference type="GO" id="GO:0008094">
    <property type="term" value="F:ATP-dependent activity, acting on DNA"/>
    <property type="evidence" value="ECO:0007669"/>
    <property type="project" value="TreeGrafter"/>
</dbReference>
<evidence type="ECO:0000256" key="2">
    <source>
        <dbReference type="ARBA" id="ARBA00022801"/>
    </source>
</evidence>
<dbReference type="GeneID" id="28939696"/>
<dbReference type="InterPro" id="IPR014001">
    <property type="entry name" value="Helicase_ATP-bd"/>
</dbReference>
<dbReference type="PROSITE" id="PS51192">
    <property type="entry name" value="HELICASE_ATP_BIND_1"/>
    <property type="match status" value="1"/>
</dbReference>
<dbReference type="SMART" id="SM00487">
    <property type="entry name" value="DEXDc"/>
    <property type="match status" value="1"/>
</dbReference>
<evidence type="ECO:0000256" key="1">
    <source>
        <dbReference type="ARBA" id="ARBA00022741"/>
    </source>
</evidence>
<dbReference type="GO" id="GO:0006281">
    <property type="term" value="P:DNA repair"/>
    <property type="evidence" value="ECO:0007669"/>
    <property type="project" value="TreeGrafter"/>
</dbReference>
<organism evidence="6 7">
    <name type="scientific">Pneumocystis jirovecii (strain RU7)</name>
    <name type="common">Human pneumocystis pneumonia agent</name>
    <dbReference type="NCBI Taxonomy" id="1408657"/>
    <lineage>
        <taxon>Eukaryota</taxon>
        <taxon>Fungi</taxon>
        <taxon>Dikarya</taxon>
        <taxon>Ascomycota</taxon>
        <taxon>Taphrinomycotina</taxon>
        <taxon>Pneumocystomycetes</taxon>
        <taxon>Pneumocystaceae</taxon>
        <taxon>Pneumocystis</taxon>
    </lineage>
</organism>
<gene>
    <name evidence="6" type="ORF">T551_01178</name>
</gene>
<dbReference type="CDD" id="cd18008">
    <property type="entry name" value="DEXDc_SHPRH-like"/>
    <property type="match status" value="1"/>
</dbReference>
<feature type="domain" description="Helicase ATP-binding" evidence="4">
    <location>
        <begin position="190"/>
        <end position="369"/>
    </location>
</feature>
<dbReference type="GO" id="GO:0005634">
    <property type="term" value="C:nucleus"/>
    <property type="evidence" value="ECO:0007669"/>
    <property type="project" value="TreeGrafter"/>
</dbReference>
<dbReference type="Gene3D" id="3.40.50.300">
    <property type="entry name" value="P-loop containing nucleotide triphosphate hydrolases"/>
    <property type="match status" value="1"/>
</dbReference>